<evidence type="ECO:0000313" key="3">
    <source>
        <dbReference type="Proteomes" id="UP000255036"/>
    </source>
</evidence>
<keyword evidence="3" id="KW-1185">Reference proteome</keyword>
<proteinExistence type="predicted"/>
<gene>
    <name evidence="2" type="ORF">DWV06_12510</name>
</gene>
<dbReference type="Proteomes" id="UP000255036">
    <property type="component" value="Unassembled WGS sequence"/>
</dbReference>
<dbReference type="InterPro" id="IPR019096">
    <property type="entry name" value="YopX_protein"/>
</dbReference>
<sequence length="118" mass="13306">EIKFRAFDKASGLMFGIDGFDKKYVWGYKAGVQIKVEISEVILMQYTGLSDKNGKEICEGDICIGKRGGSSYAFEVKWDEIDTRFLGYTSSGYICYVGQEPSVEVIGNIYENQELIKE</sequence>
<dbReference type="Pfam" id="PF09643">
    <property type="entry name" value="YopX"/>
    <property type="match status" value="1"/>
</dbReference>
<name>A0A371ATJ4_9FIRM</name>
<dbReference type="OrthoDB" id="1809393at2"/>
<accession>A0A371ATJ4</accession>
<organism evidence="2 3">
    <name type="scientific">Anaerosacchariphilus polymeriproducens</name>
    <dbReference type="NCBI Taxonomy" id="1812858"/>
    <lineage>
        <taxon>Bacteria</taxon>
        <taxon>Bacillati</taxon>
        <taxon>Bacillota</taxon>
        <taxon>Clostridia</taxon>
        <taxon>Lachnospirales</taxon>
        <taxon>Lachnospiraceae</taxon>
        <taxon>Anaerosacchariphilus</taxon>
    </lineage>
</organism>
<feature type="non-terminal residue" evidence="2">
    <location>
        <position position="1"/>
    </location>
</feature>
<dbReference type="Gene3D" id="2.30.30.290">
    <property type="entry name" value="YopX-like domains"/>
    <property type="match status" value="1"/>
</dbReference>
<protein>
    <recommendedName>
        <fullName evidence="1">YopX protein domain-containing protein</fullName>
    </recommendedName>
</protein>
<dbReference type="SUPFAM" id="SSF159006">
    <property type="entry name" value="YopX-like"/>
    <property type="match status" value="1"/>
</dbReference>
<evidence type="ECO:0000313" key="2">
    <source>
        <dbReference type="EMBL" id="RDU22859.1"/>
    </source>
</evidence>
<evidence type="ECO:0000259" key="1">
    <source>
        <dbReference type="Pfam" id="PF09643"/>
    </source>
</evidence>
<dbReference type="InterPro" id="IPR023385">
    <property type="entry name" value="YopX-like_C"/>
</dbReference>
<dbReference type="AlphaFoldDB" id="A0A371ATJ4"/>
<comment type="caution">
    <text evidence="2">The sequence shown here is derived from an EMBL/GenBank/DDBJ whole genome shotgun (WGS) entry which is preliminary data.</text>
</comment>
<reference evidence="2 3" key="1">
    <citation type="submission" date="2018-07" db="EMBL/GenBank/DDBJ databases">
        <title>Anaerosacharophilus polymeroproducens gen. nov. sp. nov., an anaerobic bacterium isolated from salt field.</title>
        <authorList>
            <person name="Kim W."/>
            <person name="Yang S.-H."/>
            <person name="Oh J."/>
            <person name="Lee J.-H."/>
            <person name="Kwon K.K."/>
        </authorList>
    </citation>
    <scope>NUCLEOTIDE SEQUENCE [LARGE SCALE GENOMIC DNA]</scope>
    <source>
        <strain evidence="2 3">MCWD5</strain>
    </source>
</reference>
<dbReference type="RefSeq" id="WP_115482537.1">
    <property type="nucleotide sequence ID" value="NZ_QRCT01000040.1"/>
</dbReference>
<feature type="domain" description="YopX protein" evidence="1">
    <location>
        <begin position="3"/>
        <end position="117"/>
    </location>
</feature>
<dbReference type="EMBL" id="QRCT01000040">
    <property type="protein sequence ID" value="RDU22859.1"/>
    <property type="molecule type" value="Genomic_DNA"/>
</dbReference>